<gene>
    <name evidence="1" type="ORF">ANCDUO_13198</name>
</gene>
<dbReference type="InterPro" id="IPR009836">
    <property type="entry name" value="GRDP-like"/>
</dbReference>
<accession>A0A0C2D3I7</accession>
<dbReference type="PANTHER" id="PTHR34365">
    <property type="entry name" value="ENOLASE (DUF1399)"/>
    <property type="match status" value="1"/>
</dbReference>
<dbReference type="EMBL" id="KN735473">
    <property type="protein sequence ID" value="KIH56622.1"/>
    <property type="molecule type" value="Genomic_DNA"/>
</dbReference>
<reference evidence="1 2" key="1">
    <citation type="submission" date="2013-12" db="EMBL/GenBank/DDBJ databases">
        <title>Draft genome of the parsitic nematode Ancylostoma duodenale.</title>
        <authorList>
            <person name="Mitreva M."/>
        </authorList>
    </citation>
    <scope>NUCLEOTIDE SEQUENCE [LARGE SCALE GENOMIC DNA]</scope>
    <source>
        <strain evidence="1 2">Zhejiang</strain>
    </source>
</reference>
<dbReference type="OrthoDB" id="2684236at2759"/>
<proteinExistence type="predicted"/>
<sequence>VHPHSYLRDCTAIFGSLLKHDDTVNDRTKGSKLLKGEALTKKLWATHFEEPFWRRGCMFSEASTNWHNFHRTWYLWLTLSVLE</sequence>
<evidence type="ECO:0000313" key="1">
    <source>
        <dbReference type="EMBL" id="KIH56622.1"/>
    </source>
</evidence>
<evidence type="ECO:0000313" key="2">
    <source>
        <dbReference type="Proteomes" id="UP000054047"/>
    </source>
</evidence>
<keyword evidence="2" id="KW-1185">Reference proteome</keyword>
<dbReference type="Proteomes" id="UP000054047">
    <property type="component" value="Unassembled WGS sequence"/>
</dbReference>
<dbReference type="PANTHER" id="PTHR34365:SF7">
    <property type="entry name" value="GLYCINE-RICH DOMAIN-CONTAINING PROTEIN 1"/>
    <property type="match status" value="1"/>
</dbReference>
<feature type="non-terminal residue" evidence="1">
    <location>
        <position position="1"/>
    </location>
</feature>
<organism evidence="1 2">
    <name type="scientific">Ancylostoma duodenale</name>
    <dbReference type="NCBI Taxonomy" id="51022"/>
    <lineage>
        <taxon>Eukaryota</taxon>
        <taxon>Metazoa</taxon>
        <taxon>Ecdysozoa</taxon>
        <taxon>Nematoda</taxon>
        <taxon>Chromadorea</taxon>
        <taxon>Rhabditida</taxon>
        <taxon>Rhabditina</taxon>
        <taxon>Rhabditomorpha</taxon>
        <taxon>Strongyloidea</taxon>
        <taxon>Ancylostomatidae</taxon>
        <taxon>Ancylostomatinae</taxon>
        <taxon>Ancylostoma</taxon>
    </lineage>
</organism>
<name>A0A0C2D3I7_9BILA</name>
<dbReference type="AlphaFoldDB" id="A0A0C2D3I7"/>
<protein>
    <submittedName>
        <fullName evidence="1">Uncharacterized protein</fullName>
    </submittedName>
</protein>